<evidence type="ECO:0000313" key="1">
    <source>
        <dbReference type="EMBL" id="QDV58106.1"/>
    </source>
</evidence>
<accession>A0A518IYE3</accession>
<dbReference type="AlphaFoldDB" id="A0A518IYE3"/>
<name>A0A518IYE3_9BACT</name>
<dbReference type="Proteomes" id="UP000316770">
    <property type="component" value="Chromosome"/>
</dbReference>
<protein>
    <submittedName>
        <fullName evidence="1">Uncharacterized protein</fullName>
    </submittedName>
</protein>
<organism evidence="1 2">
    <name type="scientific">Rosistilla oblonga</name>
    <dbReference type="NCBI Taxonomy" id="2527990"/>
    <lineage>
        <taxon>Bacteria</taxon>
        <taxon>Pseudomonadati</taxon>
        <taxon>Planctomycetota</taxon>
        <taxon>Planctomycetia</taxon>
        <taxon>Pirellulales</taxon>
        <taxon>Pirellulaceae</taxon>
        <taxon>Rosistilla</taxon>
    </lineage>
</organism>
<dbReference type="EMBL" id="CP036318">
    <property type="protein sequence ID" value="QDV58106.1"/>
    <property type="molecule type" value="Genomic_DNA"/>
</dbReference>
<evidence type="ECO:0000313" key="2">
    <source>
        <dbReference type="Proteomes" id="UP000316770"/>
    </source>
</evidence>
<dbReference type="RefSeq" id="WP_145288126.1">
    <property type="nucleotide sequence ID" value="NZ_CP036318.1"/>
</dbReference>
<gene>
    <name evidence="1" type="ORF">Mal33_41230</name>
</gene>
<proteinExistence type="predicted"/>
<sequence length="201" mass="21362">MTSTPLDLEAIVRRIVGEVVAGAVAPKSQPVASANTRLCLIDRPVIALADVEKRLDGKSEIAVAPRAVITPAVKDLLRAQSIAIVREEKQNTMRTPIAAPAAILVADVDCSNRCAAFAKQLGIRTRRGVQIVVAEEARIVLADLPQRVVCDLCRSGAEAVQVGSLSEVQAVAAAMQPDVWVLDMTRLNVIAATNLATRLTK</sequence>
<keyword evidence="2" id="KW-1185">Reference proteome</keyword>
<reference evidence="1 2" key="1">
    <citation type="submission" date="2019-02" db="EMBL/GenBank/DDBJ databases">
        <title>Deep-cultivation of Planctomycetes and their phenomic and genomic characterization uncovers novel biology.</title>
        <authorList>
            <person name="Wiegand S."/>
            <person name="Jogler M."/>
            <person name="Boedeker C."/>
            <person name="Pinto D."/>
            <person name="Vollmers J."/>
            <person name="Rivas-Marin E."/>
            <person name="Kohn T."/>
            <person name="Peeters S.H."/>
            <person name="Heuer A."/>
            <person name="Rast P."/>
            <person name="Oberbeckmann S."/>
            <person name="Bunk B."/>
            <person name="Jeske O."/>
            <person name="Meyerdierks A."/>
            <person name="Storesund J.E."/>
            <person name="Kallscheuer N."/>
            <person name="Luecker S."/>
            <person name="Lage O.M."/>
            <person name="Pohl T."/>
            <person name="Merkel B.J."/>
            <person name="Hornburger P."/>
            <person name="Mueller R.-W."/>
            <person name="Bruemmer F."/>
            <person name="Labrenz M."/>
            <person name="Spormann A.M."/>
            <person name="Op den Camp H."/>
            <person name="Overmann J."/>
            <person name="Amann R."/>
            <person name="Jetten M.S.M."/>
            <person name="Mascher T."/>
            <person name="Medema M.H."/>
            <person name="Devos D.P."/>
            <person name="Kaster A.-K."/>
            <person name="Ovreas L."/>
            <person name="Rohde M."/>
            <person name="Galperin M.Y."/>
            <person name="Jogler C."/>
        </authorList>
    </citation>
    <scope>NUCLEOTIDE SEQUENCE [LARGE SCALE GENOMIC DNA]</scope>
    <source>
        <strain evidence="1 2">Mal33</strain>
    </source>
</reference>